<dbReference type="PANTHER" id="PTHR43630">
    <property type="entry name" value="POLY-BETA-1,6-N-ACETYL-D-GLUCOSAMINE SYNTHASE"/>
    <property type="match status" value="1"/>
</dbReference>
<organism evidence="3 4">
    <name type="scientific">Sphingobacterium allocomposti</name>
    <dbReference type="NCBI Taxonomy" id="415956"/>
    <lineage>
        <taxon>Bacteria</taxon>
        <taxon>Pseudomonadati</taxon>
        <taxon>Bacteroidota</taxon>
        <taxon>Sphingobacteriia</taxon>
        <taxon>Sphingobacteriales</taxon>
        <taxon>Sphingobacteriaceae</taxon>
        <taxon>Sphingobacterium</taxon>
    </lineage>
</organism>
<keyword evidence="3" id="KW-0808">Transferase</keyword>
<comment type="similarity">
    <text evidence="1">Belongs to the glycosyltransferase 2 family. WaaE/KdtX subfamily.</text>
</comment>
<dbReference type="OrthoDB" id="9815923at2"/>
<dbReference type="SUPFAM" id="SSF53448">
    <property type="entry name" value="Nucleotide-diphospho-sugar transferases"/>
    <property type="match status" value="1"/>
</dbReference>
<accession>A0A5S5D6K7</accession>
<gene>
    <name evidence="3" type="ORF">BC792_12241</name>
</gene>
<dbReference type="GO" id="GO:0016740">
    <property type="term" value="F:transferase activity"/>
    <property type="evidence" value="ECO:0007669"/>
    <property type="project" value="UniProtKB-KW"/>
</dbReference>
<name>A0A5S5D6K7_9SPHI</name>
<sequence length="279" mass="33145">MNTSNKIPLTVVVPVKNEEKNLPKCLELLEDFDEVIIIDSNSTDRTPQIVAEFGYQLVNFNWNGQFPKKRNWLLRNVPLRNEWVLFLDADEFVTDDFKNEVRERIQDVSYNGYWLAYNNHFMGKSMKHGIKFKKLPLFRVGTGEYEFIDEKAWSHLDMEVHEHPIIDGQVGEIKSPVTHLDFKNLAHYIGKHNDYSSWEANRYLKLKQDKAAWAKLNWKQKIKYSLLDTWGFGFLYFLTNYFLYAGFLDGKIGYIFSVYKMQYFFNIKAKIYELTQNKL</sequence>
<dbReference type="AlphaFoldDB" id="A0A5S5D6K7"/>
<dbReference type="InterPro" id="IPR001173">
    <property type="entry name" value="Glyco_trans_2-like"/>
</dbReference>
<dbReference type="CDD" id="cd02511">
    <property type="entry name" value="Beta4Glucosyltransferase"/>
    <property type="match status" value="1"/>
</dbReference>
<evidence type="ECO:0000259" key="2">
    <source>
        <dbReference type="Pfam" id="PF00535"/>
    </source>
</evidence>
<dbReference type="Proteomes" id="UP000325105">
    <property type="component" value="Unassembled WGS sequence"/>
</dbReference>
<keyword evidence="4" id="KW-1185">Reference proteome</keyword>
<proteinExistence type="inferred from homology"/>
<dbReference type="EMBL" id="VNHX01000022">
    <property type="protein sequence ID" value="TYP91074.1"/>
    <property type="molecule type" value="Genomic_DNA"/>
</dbReference>
<dbReference type="Gene3D" id="3.90.550.10">
    <property type="entry name" value="Spore Coat Polysaccharide Biosynthesis Protein SpsA, Chain A"/>
    <property type="match status" value="1"/>
</dbReference>
<feature type="domain" description="Glycosyltransferase 2-like" evidence="2">
    <location>
        <begin position="10"/>
        <end position="123"/>
    </location>
</feature>
<dbReference type="Pfam" id="PF00535">
    <property type="entry name" value="Glycos_transf_2"/>
    <property type="match status" value="1"/>
</dbReference>
<evidence type="ECO:0000313" key="4">
    <source>
        <dbReference type="Proteomes" id="UP000325105"/>
    </source>
</evidence>
<comment type="caution">
    <text evidence="3">The sequence shown here is derived from an EMBL/GenBank/DDBJ whole genome shotgun (WGS) entry which is preliminary data.</text>
</comment>
<reference evidence="3 4" key="1">
    <citation type="submission" date="2019-07" db="EMBL/GenBank/DDBJ databases">
        <title>Genomic Encyclopedia of Archaeal and Bacterial Type Strains, Phase II (KMG-II): from individual species to whole genera.</title>
        <authorList>
            <person name="Goeker M."/>
        </authorList>
    </citation>
    <scope>NUCLEOTIDE SEQUENCE [LARGE SCALE GENOMIC DNA]</scope>
    <source>
        <strain evidence="3 4">DSM 18850</strain>
    </source>
</reference>
<evidence type="ECO:0000256" key="1">
    <source>
        <dbReference type="ARBA" id="ARBA00038494"/>
    </source>
</evidence>
<dbReference type="RefSeq" id="WP_148909759.1">
    <property type="nucleotide sequence ID" value="NZ_VNHX01000022.1"/>
</dbReference>
<evidence type="ECO:0000313" key="3">
    <source>
        <dbReference type="EMBL" id="TYP91074.1"/>
    </source>
</evidence>
<dbReference type="PANTHER" id="PTHR43630:SF2">
    <property type="entry name" value="GLYCOSYLTRANSFERASE"/>
    <property type="match status" value="1"/>
</dbReference>
<protein>
    <submittedName>
        <fullName evidence="3">Glycosyltransferase involved in cell wall biosynthesis</fullName>
    </submittedName>
</protein>
<dbReference type="InterPro" id="IPR029044">
    <property type="entry name" value="Nucleotide-diphossugar_trans"/>
</dbReference>